<keyword evidence="3" id="KW-1185">Reference proteome</keyword>
<name>A0A183DH07_9BILA</name>
<evidence type="ECO:0000313" key="3">
    <source>
        <dbReference type="Proteomes" id="UP000271098"/>
    </source>
</evidence>
<gene>
    <name evidence="2" type="ORF">GPUH_LOCUS7999</name>
</gene>
<feature type="transmembrane region" description="Helical" evidence="1">
    <location>
        <begin position="56"/>
        <end position="78"/>
    </location>
</feature>
<keyword evidence="1" id="KW-1133">Transmembrane helix</keyword>
<evidence type="ECO:0000256" key="1">
    <source>
        <dbReference type="SAM" id="Phobius"/>
    </source>
</evidence>
<proteinExistence type="predicted"/>
<sequence>MMITNPLAYILVLFSCIPLLELVCFLLIFDIFESLFTEGFANNDRNRPHEISGEPISVAIGVGAVATLLGSGFLSYFTRCKFFECCDRKWVEANDSGLRHAMRTRLYGQHLAKETLITAAVAHWNNP</sequence>
<dbReference type="EMBL" id="UYRT01022154">
    <property type="protein sequence ID" value="VDK60412.1"/>
    <property type="molecule type" value="Genomic_DNA"/>
</dbReference>
<dbReference type="Proteomes" id="UP000271098">
    <property type="component" value="Unassembled WGS sequence"/>
</dbReference>
<accession>A0A183DH07</accession>
<dbReference type="WBParaSite" id="GPUH_0000800701-mRNA-1">
    <property type="protein sequence ID" value="GPUH_0000800701-mRNA-1"/>
    <property type="gene ID" value="GPUH_0000800701"/>
</dbReference>
<keyword evidence="1" id="KW-0812">Transmembrane</keyword>
<keyword evidence="1" id="KW-0472">Membrane</keyword>
<protein>
    <submittedName>
        <fullName evidence="2 4">Uncharacterized protein</fullName>
    </submittedName>
</protein>
<dbReference type="GO" id="GO:0005737">
    <property type="term" value="C:cytoplasm"/>
    <property type="evidence" value="ECO:0007669"/>
    <property type="project" value="UniProtKB-ARBA"/>
</dbReference>
<dbReference type="GO" id="GO:0005524">
    <property type="term" value="F:ATP binding"/>
    <property type="evidence" value="ECO:0007669"/>
    <property type="project" value="InterPro"/>
</dbReference>
<dbReference type="InterPro" id="IPR010448">
    <property type="entry name" value="Torsin"/>
</dbReference>
<dbReference type="GO" id="GO:0016887">
    <property type="term" value="F:ATP hydrolysis activity"/>
    <property type="evidence" value="ECO:0007669"/>
    <property type="project" value="InterPro"/>
</dbReference>
<feature type="transmembrane region" description="Helical" evidence="1">
    <location>
        <begin position="7"/>
        <end position="29"/>
    </location>
</feature>
<evidence type="ECO:0000313" key="2">
    <source>
        <dbReference type="EMBL" id="VDK60412.1"/>
    </source>
</evidence>
<dbReference type="OrthoDB" id="10416407at2759"/>
<organism evidence="4">
    <name type="scientific">Gongylonema pulchrum</name>
    <dbReference type="NCBI Taxonomy" id="637853"/>
    <lineage>
        <taxon>Eukaryota</taxon>
        <taxon>Metazoa</taxon>
        <taxon>Ecdysozoa</taxon>
        <taxon>Nematoda</taxon>
        <taxon>Chromadorea</taxon>
        <taxon>Rhabditida</taxon>
        <taxon>Spirurina</taxon>
        <taxon>Spiruromorpha</taxon>
        <taxon>Spiruroidea</taxon>
        <taxon>Gongylonematidae</taxon>
        <taxon>Gongylonema</taxon>
    </lineage>
</organism>
<reference evidence="2 3" key="2">
    <citation type="submission" date="2018-11" db="EMBL/GenBank/DDBJ databases">
        <authorList>
            <consortium name="Pathogen Informatics"/>
        </authorList>
    </citation>
    <scope>NUCLEOTIDE SEQUENCE [LARGE SCALE GENOMIC DNA]</scope>
</reference>
<dbReference type="Pfam" id="PF06309">
    <property type="entry name" value="Torsin"/>
    <property type="match status" value="1"/>
</dbReference>
<dbReference type="AlphaFoldDB" id="A0A183DH07"/>
<evidence type="ECO:0000313" key="4">
    <source>
        <dbReference type="WBParaSite" id="GPUH_0000800701-mRNA-1"/>
    </source>
</evidence>
<reference evidence="4" key="1">
    <citation type="submission" date="2016-06" db="UniProtKB">
        <authorList>
            <consortium name="WormBaseParasite"/>
        </authorList>
    </citation>
    <scope>IDENTIFICATION</scope>
</reference>